<sequence>MVPEKLDLKKNMSTLSTISTKPSLSSGGAGGLPLLSLLDPVGFVKAKLAEWAEPYVDWVRITVGRWLEQPDVGVDRASQKGVIDCMAWHPHKSLLAMVHGETNSILIYDLANDMWFPNVLRHEKMTGIRSLAWQPSGGLTLAAGCNEGVALWRIIQPQPAPWMTLLECDGGAAVRMVGFDPFGRYLAAGSSSLDIWDVALETKVTLRRSGRVDRAGWSPDGAYLYTLSDKGLRVWDTKDWGCQVWKERIRCACWTSDSQGLFFCMEGASDVYMLIIESRIVNVVGTFPSYRSSYDGDEDDIIVGGAIDKMALDPTGSRLVLSFLPGDDATDPSLLAVYFVHSRELMPGGFIRGPDWGNVGPKVRFTNPGLSCMAFASHYEQGCLLGAAWANGKVSFIPMHFNSS</sequence>
<gene>
    <name evidence="1" type="ORF">EV182_006234</name>
</gene>
<proteinExistence type="predicted"/>
<reference evidence="1" key="1">
    <citation type="submission" date="2022-06" db="EMBL/GenBank/DDBJ databases">
        <title>Phylogenomic reconstructions and comparative analyses of Kickxellomycotina fungi.</title>
        <authorList>
            <person name="Reynolds N.K."/>
            <person name="Stajich J.E."/>
            <person name="Barry K."/>
            <person name="Grigoriev I.V."/>
            <person name="Crous P."/>
            <person name="Smith M.E."/>
        </authorList>
    </citation>
    <scope>NUCLEOTIDE SEQUENCE</scope>
    <source>
        <strain evidence="1">RSA 2271</strain>
    </source>
</reference>
<keyword evidence="2" id="KW-1185">Reference proteome</keyword>
<evidence type="ECO:0000313" key="2">
    <source>
        <dbReference type="Proteomes" id="UP001145114"/>
    </source>
</evidence>
<accession>A0ACC1H9W1</accession>
<comment type="caution">
    <text evidence="1">The sequence shown here is derived from an EMBL/GenBank/DDBJ whole genome shotgun (WGS) entry which is preliminary data.</text>
</comment>
<protein>
    <submittedName>
        <fullName evidence="1">Uncharacterized protein</fullName>
    </submittedName>
</protein>
<dbReference type="EMBL" id="JAMZIH010007639">
    <property type="protein sequence ID" value="KAJ1672917.1"/>
    <property type="molecule type" value="Genomic_DNA"/>
</dbReference>
<name>A0ACC1H9W1_9FUNG</name>
<evidence type="ECO:0000313" key="1">
    <source>
        <dbReference type="EMBL" id="KAJ1672917.1"/>
    </source>
</evidence>
<dbReference type="Proteomes" id="UP001145114">
    <property type="component" value="Unassembled WGS sequence"/>
</dbReference>
<organism evidence="1 2">
    <name type="scientific">Spiromyces aspiralis</name>
    <dbReference type="NCBI Taxonomy" id="68401"/>
    <lineage>
        <taxon>Eukaryota</taxon>
        <taxon>Fungi</taxon>
        <taxon>Fungi incertae sedis</taxon>
        <taxon>Zoopagomycota</taxon>
        <taxon>Kickxellomycotina</taxon>
        <taxon>Kickxellomycetes</taxon>
        <taxon>Kickxellales</taxon>
        <taxon>Kickxellaceae</taxon>
        <taxon>Spiromyces</taxon>
    </lineage>
</organism>